<evidence type="ECO:0000313" key="3">
    <source>
        <dbReference type="Proteomes" id="UP000196230"/>
    </source>
</evidence>
<dbReference type="Proteomes" id="UP000196230">
    <property type="component" value="Unassembled WGS sequence"/>
</dbReference>
<evidence type="ECO:0000313" key="2">
    <source>
        <dbReference type="EMBL" id="SJN23031.1"/>
    </source>
</evidence>
<name>A0A1R4IT29_9MICC</name>
<feature type="region of interest" description="Disordered" evidence="1">
    <location>
        <begin position="14"/>
        <end position="37"/>
    </location>
</feature>
<reference evidence="2 3" key="1">
    <citation type="submission" date="2017-02" db="EMBL/GenBank/DDBJ databases">
        <authorList>
            <person name="Peterson S.W."/>
        </authorList>
    </citation>
    <scope>NUCLEOTIDE SEQUENCE [LARGE SCALE GENOMIC DNA]</scope>
    <source>
        <strain evidence="2 3">2B3F</strain>
    </source>
</reference>
<sequence length="37" mass="4253">MRCVIVGEYTERPQVLRRPTSAPRPDRHGAPIGWRHG</sequence>
<organism evidence="2 3">
    <name type="scientific">Micrococcus lylae</name>
    <dbReference type="NCBI Taxonomy" id="1273"/>
    <lineage>
        <taxon>Bacteria</taxon>
        <taxon>Bacillati</taxon>
        <taxon>Actinomycetota</taxon>
        <taxon>Actinomycetes</taxon>
        <taxon>Micrococcales</taxon>
        <taxon>Micrococcaceae</taxon>
        <taxon>Micrococcus</taxon>
    </lineage>
</organism>
<evidence type="ECO:0000256" key="1">
    <source>
        <dbReference type="SAM" id="MobiDB-lite"/>
    </source>
</evidence>
<accession>A0A1R4IT29</accession>
<protein>
    <submittedName>
        <fullName evidence="2">Uncharacterized protein</fullName>
    </submittedName>
</protein>
<gene>
    <name evidence="2" type="ORF">FM125_04420</name>
</gene>
<dbReference type="AlphaFoldDB" id="A0A1R4IT29"/>
<proteinExistence type="predicted"/>
<dbReference type="EMBL" id="FUKP01000028">
    <property type="protein sequence ID" value="SJN23031.1"/>
    <property type="molecule type" value="Genomic_DNA"/>
</dbReference>